<keyword evidence="5 6" id="KW-0472">Membrane</keyword>
<dbReference type="Pfam" id="PF01895">
    <property type="entry name" value="PhoU"/>
    <property type="match status" value="2"/>
</dbReference>
<dbReference type="GO" id="GO:0005436">
    <property type="term" value="F:sodium:phosphate symporter activity"/>
    <property type="evidence" value="ECO:0007669"/>
    <property type="project" value="InterPro"/>
</dbReference>
<protein>
    <submittedName>
        <fullName evidence="8">Na+/phosphate symporter</fullName>
    </submittedName>
</protein>
<proteinExistence type="predicted"/>
<keyword evidence="4 6" id="KW-1133">Transmembrane helix</keyword>
<evidence type="ECO:0000256" key="5">
    <source>
        <dbReference type="ARBA" id="ARBA00023136"/>
    </source>
</evidence>
<feature type="transmembrane region" description="Helical" evidence="6">
    <location>
        <begin position="160"/>
        <end position="180"/>
    </location>
</feature>
<gene>
    <name evidence="8" type="ORF">AGR4C_pc30068</name>
</gene>
<reference evidence="8 9" key="1">
    <citation type="submission" date="2016-01" db="EMBL/GenBank/DDBJ databases">
        <authorList>
            <person name="Oliw E.H."/>
        </authorList>
    </citation>
    <scope>NUCLEOTIDE SEQUENCE [LARGE SCALE GENOMIC DNA]</scope>
    <source>
        <strain evidence="8 9">Kerr 14</strain>
    </source>
</reference>
<dbReference type="PANTHER" id="PTHR10010">
    <property type="entry name" value="SOLUTE CARRIER FAMILY 34 SODIUM PHOSPHATE , MEMBER 2-RELATED"/>
    <property type="match status" value="1"/>
</dbReference>
<evidence type="ECO:0000256" key="6">
    <source>
        <dbReference type="SAM" id="Phobius"/>
    </source>
</evidence>
<dbReference type="EMBL" id="FBWC01000045">
    <property type="protein sequence ID" value="CUX68729.1"/>
    <property type="molecule type" value="Genomic_DNA"/>
</dbReference>
<evidence type="ECO:0000256" key="2">
    <source>
        <dbReference type="ARBA" id="ARBA00022475"/>
    </source>
</evidence>
<evidence type="ECO:0000256" key="3">
    <source>
        <dbReference type="ARBA" id="ARBA00022692"/>
    </source>
</evidence>
<dbReference type="NCBIfam" id="TIGR01013">
    <property type="entry name" value="2a58"/>
    <property type="match status" value="1"/>
</dbReference>
<dbReference type="GO" id="GO:0044341">
    <property type="term" value="P:sodium-dependent phosphate transport"/>
    <property type="evidence" value="ECO:0007669"/>
    <property type="project" value="InterPro"/>
</dbReference>
<dbReference type="PANTHER" id="PTHR10010:SF46">
    <property type="entry name" value="SODIUM-DEPENDENT PHOSPHATE TRANSPORT PROTEIN 2B"/>
    <property type="match status" value="1"/>
</dbReference>
<evidence type="ECO:0000259" key="7">
    <source>
        <dbReference type="Pfam" id="PF01895"/>
    </source>
</evidence>
<keyword evidence="3 6" id="KW-0812">Transmembrane</keyword>
<feature type="transmembrane region" description="Helical" evidence="6">
    <location>
        <begin position="200"/>
        <end position="226"/>
    </location>
</feature>
<dbReference type="InterPro" id="IPR003841">
    <property type="entry name" value="Na/Pi_transpt"/>
</dbReference>
<feature type="domain" description="PhoU" evidence="7">
    <location>
        <begin position="370"/>
        <end position="448"/>
    </location>
</feature>
<evidence type="ECO:0000313" key="8">
    <source>
        <dbReference type="EMBL" id="CUX68729.1"/>
    </source>
</evidence>
<feature type="transmembrane region" description="Helical" evidence="6">
    <location>
        <begin position="115"/>
        <end position="131"/>
    </location>
</feature>
<evidence type="ECO:0000256" key="1">
    <source>
        <dbReference type="ARBA" id="ARBA00004651"/>
    </source>
</evidence>
<accession>A0A1S7SHG9</accession>
<evidence type="ECO:0000313" key="9">
    <source>
        <dbReference type="Proteomes" id="UP000191897"/>
    </source>
</evidence>
<feature type="transmembrane region" description="Helical" evidence="6">
    <location>
        <begin position="273"/>
        <end position="294"/>
    </location>
</feature>
<dbReference type="GO" id="GO:0005886">
    <property type="term" value="C:plasma membrane"/>
    <property type="evidence" value="ECO:0007669"/>
    <property type="project" value="UniProtKB-SubCell"/>
</dbReference>
<dbReference type="InterPro" id="IPR026022">
    <property type="entry name" value="PhoU_dom"/>
</dbReference>
<dbReference type="NCBIfam" id="NF037997">
    <property type="entry name" value="Na_Pi_symport"/>
    <property type="match status" value="1"/>
</dbReference>
<dbReference type="Proteomes" id="UP000191897">
    <property type="component" value="Unassembled WGS sequence"/>
</dbReference>
<keyword evidence="2" id="KW-1003">Cell membrane</keyword>
<feature type="transmembrane region" description="Helical" evidence="6">
    <location>
        <begin position="33"/>
        <end position="52"/>
    </location>
</feature>
<name>A0A1S7SHG9_AGRTU</name>
<comment type="subcellular location">
    <subcellularLocation>
        <location evidence="1">Cell membrane</location>
        <topology evidence="1">Multi-pass membrane protein</topology>
    </subcellularLocation>
</comment>
<sequence length="581" mass="62843">MSYLVHRRIQRVSHRWKPLREDLGEEHRLESTIVMINLFGAVALLLFGLAQVKDGASRALGSKLRTGLATGTKSSVRSFLTGFVATVALQSSTATALMVSSFVERELIKPRMAQVVLLGANVGTAVTAWIVATGIEWISPFLLVVGIVLYRGGSTSRQGAGTAMIGIALMLLSLHLLSAATEPLRHSQALGAFIGLLDDAWPVAMILAAVIAFVSSSSLAAVVLILSLATTGLLSGGLVVALVLGANLGGAIPPVIAALSGPAASRRVTLGNLIVRAIGCVLTLPAAGILADWLSMLPLPYAKLPVDAHLAFNIALALLAWPFSKLLARWMTILIPEEAQTENTPKFLDSDELSTPIVALTSASREVLGVGDLIERMLLKVSDAFERNNAARLRDISPLERQVDRLQQEVKVYLSKLGRAGLSEDEGRRSIVIIDYAINLEHIGDIIEKGLLPAVTKKIGQGLKFSDDGFAELQQLFQLTIDNLRIAQTILITRDVNLAKQLMERKIEVRHMEKRSSERHLERLRDGRAESLQTSSLHLDILRDLKRINAHIVSVAHPIMDEQGLLGESRLITGSSTERPQ</sequence>
<organism evidence="8 9">
    <name type="scientific">Agrobacterium tumefaciens str. Kerr 14</name>
    <dbReference type="NCBI Taxonomy" id="1183424"/>
    <lineage>
        <taxon>Bacteria</taxon>
        <taxon>Pseudomonadati</taxon>
        <taxon>Pseudomonadota</taxon>
        <taxon>Alphaproteobacteria</taxon>
        <taxon>Hyphomicrobiales</taxon>
        <taxon>Rhizobiaceae</taxon>
        <taxon>Rhizobium/Agrobacterium group</taxon>
        <taxon>Agrobacterium</taxon>
        <taxon>Agrobacterium tumefaciens complex</taxon>
    </lineage>
</organism>
<dbReference type="Gene3D" id="1.20.58.220">
    <property type="entry name" value="Phosphate transport system protein phou homolog 2, domain 2"/>
    <property type="match status" value="1"/>
</dbReference>
<feature type="domain" description="PhoU" evidence="7">
    <location>
        <begin position="474"/>
        <end position="557"/>
    </location>
</feature>
<dbReference type="InterPro" id="IPR038078">
    <property type="entry name" value="PhoU-like_sf"/>
</dbReference>
<dbReference type="AlphaFoldDB" id="A0A1S7SHG9"/>
<evidence type="ECO:0000256" key="4">
    <source>
        <dbReference type="ARBA" id="ARBA00022989"/>
    </source>
</evidence>
<dbReference type="SUPFAM" id="SSF109755">
    <property type="entry name" value="PhoU-like"/>
    <property type="match status" value="1"/>
</dbReference>
<feature type="transmembrane region" description="Helical" evidence="6">
    <location>
        <begin position="238"/>
        <end position="261"/>
    </location>
</feature>
<feature type="transmembrane region" description="Helical" evidence="6">
    <location>
        <begin position="79"/>
        <end position="103"/>
    </location>
</feature>
<dbReference type="Pfam" id="PF02690">
    <property type="entry name" value="Na_Pi_cotrans"/>
    <property type="match status" value="1"/>
</dbReference>